<dbReference type="EMBL" id="JBGEHV010000054">
    <property type="protein sequence ID" value="MEY8042338.1"/>
    <property type="molecule type" value="Genomic_DNA"/>
</dbReference>
<reference evidence="3 4" key="1">
    <citation type="submission" date="2024-08" db="EMBL/GenBank/DDBJ databases">
        <title>Genome mining of Saccharopolyspora cebuensis PGLac3 from Nigerian medicinal plant.</title>
        <authorList>
            <person name="Ezeobiora C.E."/>
            <person name="Igbokwe N.H."/>
            <person name="Amin D.H."/>
            <person name="Mendie U.E."/>
        </authorList>
    </citation>
    <scope>NUCLEOTIDE SEQUENCE [LARGE SCALE GENOMIC DNA]</scope>
    <source>
        <strain evidence="3 4">PGLac3</strain>
    </source>
</reference>
<evidence type="ECO:0000313" key="4">
    <source>
        <dbReference type="Proteomes" id="UP001564626"/>
    </source>
</evidence>
<organism evidence="3 4">
    <name type="scientific">Saccharopolyspora cebuensis</name>
    <dbReference type="NCBI Taxonomy" id="418759"/>
    <lineage>
        <taxon>Bacteria</taxon>
        <taxon>Bacillati</taxon>
        <taxon>Actinomycetota</taxon>
        <taxon>Actinomycetes</taxon>
        <taxon>Pseudonocardiales</taxon>
        <taxon>Pseudonocardiaceae</taxon>
        <taxon>Saccharopolyspora</taxon>
    </lineage>
</organism>
<feature type="transmembrane region" description="Helical" evidence="1">
    <location>
        <begin position="254"/>
        <end position="271"/>
    </location>
</feature>
<keyword evidence="1" id="KW-0812">Transmembrane</keyword>
<feature type="transmembrane region" description="Helical" evidence="1">
    <location>
        <begin position="172"/>
        <end position="193"/>
    </location>
</feature>
<evidence type="ECO:0000259" key="2">
    <source>
        <dbReference type="Pfam" id="PF20182"/>
    </source>
</evidence>
<feature type="transmembrane region" description="Helical" evidence="1">
    <location>
        <begin position="31"/>
        <end position="52"/>
    </location>
</feature>
<feature type="transmembrane region" description="Helical" evidence="1">
    <location>
        <begin position="138"/>
        <end position="160"/>
    </location>
</feature>
<evidence type="ECO:0000256" key="1">
    <source>
        <dbReference type="SAM" id="Phobius"/>
    </source>
</evidence>
<feature type="transmembrane region" description="Helical" evidence="1">
    <location>
        <begin position="102"/>
        <end position="118"/>
    </location>
</feature>
<dbReference type="RefSeq" id="WP_369775394.1">
    <property type="nucleotide sequence ID" value="NZ_JBGEHV010000054.1"/>
</dbReference>
<sequence>MLVPNLIMWLAALIAAIWKASQLVRAPQDRGLRVVTLCTLLVVGALSAQLAVSIPDIAEQLPLQIPKLVQNVFLTFFFALLIILLTDVSASSDNARRGWRELGLSTVTSTALIALFLATPADHRGENYEDAGATPELLAFYLVGNLYLAYACARGTLLAWRAADHTRSRARASLRVAAAGLAFNAVLVHAPRVVSTSGRLAVGHDPIPGTSTWTTPLLAIGISVFFAGIAYPGARTGLIKSRIWITEWRQYRQLRPLWLALVTAFPNIALFKPTTPLREALRARRIGIRYYRRIIEIRDGLLQLSPYLEAPITTATPADEAAELVRDALKRQARATPVSTTSIVAAPEHDGIDADTRELLRISRAFAESATRPTGRVSSRS</sequence>
<gene>
    <name evidence="3" type="ORF">AB8O55_23260</name>
</gene>
<feature type="transmembrane region" description="Helical" evidence="1">
    <location>
        <begin position="6"/>
        <end position="24"/>
    </location>
</feature>
<comment type="caution">
    <text evidence="3">The sequence shown here is derived from an EMBL/GenBank/DDBJ whole genome shotgun (WGS) entry which is preliminary data.</text>
</comment>
<proteinExistence type="predicted"/>
<dbReference type="Proteomes" id="UP001564626">
    <property type="component" value="Unassembled WGS sequence"/>
</dbReference>
<feature type="domain" description="DUF6545" evidence="2">
    <location>
        <begin position="244"/>
        <end position="367"/>
    </location>
</feature>
<name>A0ABV4CPH4_9PSEU</name>
<accession>A0ABV4CPH4</accession>
<dbReference type="InterPro" id="IPR050039">
    <property type="entry name" value="MAB_1171c-like"/>
</dbReference>
<feature type="transmembrane region" description="Helical" evidence="1">
    <location>
        <begin position="72"/>
        <end position="90"/>
    </location>
</feature>
<keyword evidence="1" id="KW-0472">Membrane</keyword>
<dbReference type="InterPro" id="IPR046675">
    <property type="entry name" value="DUF6545"/>
</dbReference>
<keyword evidence="1" id="KW-1133">Transmembrane helix</keyword>
<protein>
    <submittedName>
        <fullName evidence="3">MAB_1171c family putative transporter</fullName>
    </submittedName>
</protein>
<keyword evidence="4" id="KW-1185">Reference proteome</keyword>
<feature type="transmembrane region" description="Helical" evidence="1">
    <location>
        <begin position="213"/>
        <end position="234"/>
    </location>
</feature>
<evidence type="ECO:0000313" key="3">
    <source>
        <dbReference type="EMBL" id="MEY8042338.1"/>
    </source>
</evidence>
<dbReference type="NCBIfam" id="NF042915">
    <property type="entry name" value="MAB_1171c_fam"/>
    <property type="match status" value="1"/>
</dbReference>
<dbReference type="Pfam" id="PF20182">
    <property type="entry name" value="DUF6545"/>
    <property type="match status" value="1"/>
</dbReference>